<dbReference type="AlphaFoldDB" id="A0A173ZDG8"/>
<evidence type="ECO:0000313" key="2">
    <source>
        <dbReference type="Proteomes" id="UP000095380"/>
    </source>
</evidence>
<dbReference type="Proteomes" id="UP000095380">
    <property type="component" value="Unassembled WGS sequence"/>
</dbReference>
<protein>
    <recommendedName>
        <fullName evidence="3">Phage gp6-like head-tail connector protein</fullName>
    </recommendedName>
</protein>
<proteinExistence type="predicted"/>
<dbReference type="RefSeq" id="WP_055194043.1">
    <property type="nucleotide sequence ID" value="NZ_CYYM01000003.1"/>
</dbReference>
<gene>
    <name evidence="1" type="ORF">ERS852408_00840</name>
</gene>
<sequence>MNVTYEYYKDSFGGSLIPENRWISLELKMSARLNQYTFDRMKEDNWPEQAKTALCEMCDCAYKYERRDGKTSENNDGYSVSYDTSKPLNVMLYEIAEVYLINTGLMSLAVDDDVNECNDSYL</sequence>
<dbReference type="EMBL" id="CYYM01000003">
    <property type="protein sequence ID" value="CUN73739.1"/>
    <property type="molecule type" value="Genomic_DNA"/>
</dbReference>
<organism evidence="1 2">
    <name type="scientific">Dorea longicatena</name>
    <dbReference type="NCBI Taxonomy" id="88431"/>
    <lineage>
        <taxon>Bacteria</taxon>
        <taxon>Bacillati</taxon>
        <taxon>Bacillota</taxon>
        <taxon>Clostridia</taxon>
        <taxon>Lachnospirales</taxon>
        <taxon>Lachnospiraceae</taxon>
        <taxon>Dorea</taxon>
    </lineage>
</organism>
<evidence type="ECO:0000313" key="1">
    <source>
        <dbReference type="EMBL" id="CUN73739.1"/>
    </source>
</evidence>
<reference evidence="1 2" key="1">
    <citation type="submission" date="2015-09" db="EMBL/GenBank/DDBJ databases">
        <authorList>
            <consortium name="Pathogen Informatics"/>
        </authorList>
    </citation>
    <scope>NUCLEOTIDE SEQUENCE [LARGE SCALE GENOMIC DNA]</scope>
    <source>
        <strain evidence="1 2">2789STDY5608851</strain>
    </source>
</reference>
<name>A0A173ZDG8_9FIRM</name>
<accession>A0A173ZDG8</accession>
<evidence type="ECO:0008006" key="3">
    <source>
        <dbReference type="Google" id="ProtNLM"/>
    </source>
</evidence>